<protein>
    <submittedName>
        <fullName evidence="3">Peptidoglycan DD-metalloendopeptidase family protein</fullName>
    </submittedName>
</protein>
<dbReference type="CDD" id="cd12797">
    <property type="entry name" value="M23_peptidase"/>
    <property type="match status" value="1"/>
</dbReference>
<feature type="domain" description="M23ase beta-sheet core" evidence="2">
    <location>
        <begin position="199"/>
        <end position="296"/>
    </location>
</feature>
<gene>
    <name evidence="3" type="ORF">GO816_09250</name>
</gene>
<dbReference type="Proteomes" id="UP000434850">
    <property type="component" value="Unassembled WGS sequence"/>
</dbReference>
<evidence type="ECO:0000313" key="3">
    <source>
        <dbReference type="EMBL" id="MVN91305.1"/>
    </source>
</evidence>
<dbReference type="SUPFAM" id="SSF51261">
    <property type="entry name" value="Duplicated hybrid motif"/>
    <property type="match status" value="1"/>
</dbReference>
<dbReference type="PANTHER" id="PTHR21666">
    <property type="entry name" value="PEPTIDASE-RELATED"/>
    <property type="match status" value="1"/>
</dbReference>
<keyword evidence="4" id="KW-1185">Reference proteome</keyword>
<dbReference type="GO" id="GO:0004222">
    <property type="term" value="F:metalloendopeptidase activity"/>
    <property type="evidence" value="ECO:0007669"/>
    <property type="project" value="TreeGrafter"/>
</dbReference>
<comment type="caution">
    <text evidence="3">The sequence shown here is derived from an EMBL/GenBank/DDBJ whole genome shotgun (WGS) entry which is preliminary data.</text>
</comment>
<dbReference type="Gene3D" id="2.30.30.40">
    <property type="entry name" value="SH3 Domains"/>
    <property type="match status" value="1"/>
</dbReference>
<organism evidence="3 4">
    <name type="scientific">Mucilaginibacter aquatilis</name>
    <dbReference type="NCBI Taxonomy" id="1517760"/>
    <lineage>
        <taxon>Bacteria</taxon>
        <taxon>Pseudomonadati</taxon>
        <taxon>Bacteroidota</taxon>
        <taxon>Sphingobacteriia</taxon>
        <taxon>Sphingobacteriales</taxon>
        <taxon>Sphingobacteriaceae</taxon>
        <taxon>Mucilaginibacter</taxon>
    </lineage>
</organism>
<dbReference type="InterPro" id="IPR050570">
    <property type="entry name" value="Cell_wall_metabolism_enzyme"/>
</dbReference>
<accession>A0A6I4I7U6</accession>
<dbReference type="EMBL" id="WQLA01000003">
    <property type="protein sequence ID" value="MVN91305.1"/>
    <property type="molecule type" value="Genomic_DNA"/>
</dbReference>
<name>A0A6I4I7U6_9SPHI</name>
<evidence type="ECO:0000256" key="1">
    <source>
        <dbReference type="SAM" id="SignalP"/>
    </source>
</evidence>
<dbReference type="InterPro" id="IPR011055">
    <property type="entry name" value="Dup_hybrid_motif"/>
</dbReference>
<sequence length="439" mass="47587">MNCNNYALFVIALAFFTSCSNKGPLAIFTKLTPHEAYAQRLKDAKLDGTAMGSKWFKAADNSLSNALNIKIPYKETGYFSAEKVPSTAFRFDARRGQKLHVVLEKKPADNFDIYIDILQQQADGKTKWLTSADTVGMVLDYEVKADGKYLLRLQPELLRSGEYTLTVTNGPSLEFPVSNSGKPNIGSFWGDGRDNGGRKHEGVDIFAKKLTPAIAAADGTVTNVTENNLGGLVVFMRPANRDYTLYYAHLDKQLVQSGQTVRTGDTLGLVGNTGNARNTPSHLHFGIYTSGGAIDPFPFVNRNVQNAKPVSASLNLLNATARTTAKSTRLFIEPNDQSVSRLTLPVSTALSVEAATGGWYKATLPDGTVGYITSKNVTPASSLRKLTIKQPVALLDAPDTVNAARKSVIEAGKQVDVKGSFGNYYLVSDDANTGWIEAR</sequence>
<reference evidence="3 4" key="1">
    <citation type="submission" date="2019-12" db="EMBL/GenBank/DDBJ databases">
        <title>Mucilaginibacter sp. HME9299 genome sequencing and assembly.</title>
        <authorList>
            <person name="Kang H."/>
            <person name="Kim H."/>
            <person name="Joh K."/>
        </authorList>
    </citation>
    <scope>NUCLEOTIDE SEQUENCE [LARGE SCALE GENOMIC DNA]</scope>
    <source>
        <strain evidence="3 4">HME9299</strain>
    </source>
</reference>
<dbReference type="OrthoDB" id="9810477at2"/>
<dbReference type="RefSeq" id="WP_157541500.1">
    <property type="nucleotide sequence ID" value="NZ_WQLA01000003.1"/>
</dbReference>
<feature type="chain" id="PRO_5026041542" evidence="1">
    <location>
        <begin position="23"/>
        <end position="439"/>
    </location>
</feature>
<dbReference type="InterPro" id="IPR016047">
    <property type="entry name" value="M23ase_b-sheet_dom"/>
</dbReference>
<dbReference type="Gene3D" id="2.60.120.380">
    <property type="match status" value="1"/>
</dbReference>
<dbReference type="PANTHER" id="PTHR21666:SF268">
    <property type="entry name" value="PEPTIDASE M23 DOMAIN-CONTAINING PROTEIN"/>
    <property type="match status" value="1"/>
</dbReference>
<keyword evidence="1" id="KW-0732">Signal</keyword>
<proteinExistence type="predicted"/>
<evidence type="ECO:0000313" key="4">
    <source>
        <dbReference type="Proteomes" id="UP000434850"/>
    </source>
</evidence>
<evidence type="ECO:0000259" key="2">
    <source>
        <dbReference type="Pfam" id="PF01551"/>
    </source>
</evidence>
<dbReference type="AlphaFoldDB" id="A0A6I4I7U6"/>
<dbReference type="Gene3D" id="2.70.70.10">
    <property type="entry name" value="Glucose Permease (Domain IIA)"/>
    <property type="match status" value="1"/>
</dbReference>
<dbReference type="Pfam" id="PF01551">
    <property type="entry name" value="Peptidase_M23"/>
    <property type="match status" value="1"/>
</dbReference>
<feature type="signal peptide" evidence="1">
    <location>
        <begin position="1"/>
        <end position="22"/>
    </location>
</feature>